<evidence type="ECO:0000313" key="3">
    <source>
        <dbReference type="EMBL" id="AKQ41356.2"/>
    </source>
</evidence>
<evidence type="ECO:0000256" key="1">
    <source>
        <dbReference type="SAM" id="Phobius"/>
    </source>
</evidence>
<dbReference type="EMBL" id="CP011310">
    <property type="protein sequence ID" value="AKQ41356.2"/>
    <property type="molecule type" value="Genomic_DNA"/>
</dbReference>
<evidence type="ECO:0000259" key="2">
    <source>
        <dbReference type="Pfam" id="PF07811"/>
    </source>
</evidence>
<dbReference type="Pfam" id="PF07811">
    <property type="entry name" value="TadE"/>
    <property type="match status" value="1"/>
</dbReference>
<feature type="transmembrane region" description="Helical" evidence="1">
    <location>
        <begin position="21"/>
        <end position="42"/>
    </location>
</feature>
<dbReference type="KEGG" id="ery:CP97_03870"/>
<gene>
    <name evidence="3" type="ORF">CP97_03870</name>
</gene>
<protein>
    <recommendedName>
        <fullName evidence="2">TadE-like domain-containing protein</fullName>
    </recommendedName>
</protein>
<feature type="domain" description="TadE-like" evidence="2">
    <location>
        <begin position="16"/>
        <end position="57"/>
    </location>
</feature>
<keyword evidence="4" id="KW-1185">Reference proteome</keyword>
<evidence type="ECO:0000313" key="4">
    <source>
        <dbReference type="Proteomes" id="UP000059113"/>
    </source>
</evidence>
<dbReference type="AlphaFoldDB" id="A0A0H4VEU2"/>
<dbReference type="STRING" id="1648404.CP97_03870"/>
<accession>A0A0H4VEU2</accession>
<keyword evidence="1" id="KW-0812">Transmembrane</keyword>
<name>A0A0H4VEU2_9SPHN</name>
<reference evidence="4" key="2">
    <citation type="submission" date="2015-04" db="EMBL/GenBank/DDBJ databases">
        <title>The complete genome sequence of Erythrobacter sp. s21-N3.</title>
        <authorList>
            <person name="Zhuang L."/>
            <person name="Liu Y."/>
            <person name="Shao Z."/>
        </authorList>
    </citation>
    <scope>NUCLEOTIDE SEQUENCE [LARGE SCALE GENOMIC DNA]</scope>
    <source>
        <strain evidence="4">s21-N3</strain>
    </source>
</reference>
<proteinExistence type="predicted"/>
<sequence length="176" mass="18817">MMIGIIHRAIRDTRAAAAVEMALILPMAFALLFTTMEAGYYFQTEHKAIKYVREGARYASRNRFAYFDCSGTGALRDPATGPTAAAMQTQIRNVTLSGTVDGTNSRIADWEAGDITITVSCDSGYGTGLYRTLEDGAAPIVTVSTRFDYTPILGMLGFDVGNIDVVAQAQAAVAGL</sequence>
<organism evidence="3 4">
    <name type="scientific">Aurantiacibacter atlanticus</name>
    <dbReference type="NCBI Taxonomy" id="1648404"/>
    <lineage>
        <taxon>Bacteria</taxon>
        <taxon>Pseudomonadati</taxon>
        <taxon>Pseudomonadota</taxon>
        <taxon>Alphaproteobacteria</taxon>
        <taxon>Sphingomonadales</taxon>
        <taxon>Erythrobacteraceae</taxon>
        <taxon>Aurantiacibacter</taxon>
    </lineage>
</organism>
<keyword evidence="1" id="KW-1133">Transmembrane helix</keyword>
<keyword evidence="1" id="KW-0472">Membrane</keyword>
<reference evidence="3 4" key="1">
    <citation type="journal article" date="2015" name="Int. J. Syst. Evol. Microbiol.">
        <title>Erythrobacter atlanticus sp. nov., a bacterium from ocean sediment able to degrade polycyclic aromatic hydrocarbons.</title>
        <authorList>
            <person name="Zhuang L."/>
            <person name="Liu Y."/>
            <person name="Wang L."/>
            <person name="Wang W."/>
            <person name="Shao Z."/>
        </authorList>
    </citation>
    <scope>NUCLEOTIDE SEQUENCE [LARGE SCALE GENOMIC DNA]</scope>
    <source>
        <strain evidence="4">s21-N3</strain>
    </source>
</reference>
<dbReference type="Proteomes" id="UP000059113">
    <property type="component" value="Chromosome"/>
</dbReference>
<dbReference type="InterPro" id="IPR012495">
    <property type="entry name" value="TadE-like_dom"/>
</dbReference>
<dbReference type="OrthoDB" id="7449015at2"/>